<dbReference type="Proteomes" id="UP000263232">
    <property type="component" value="Chromosome"/>
</dbReference>
<name>A0A347WME8_9LACT</name>
<evidence type="ECO:0000313" key="1">
    <source>
        <dbReference type="EMBL" id="AXY26255.1"/>
    </source>
</evidence>
<keyword evidence="2" id="KW-1185">Reference proteome</keyword>
<proteinExistence type="predicted"/>
<sequence length="73" mass="8135">MIKMKSAAESTSVMPIAPIREALMNKSTARYVVTFQKDPSSEITPKLKLKALRNGLTLILEEFTPAILPWIFG</sequence>
<dbReference type="AlphaFoldDB" id="A0A347WME8"/>
<gene>
    <name evidence="1" type="ORF">CL176_09750</name>
</gene>
<protein>
    <submittedName>
        <fullName evidence="1">Uncharacterized protein</fullName>
    </submittedName>
</protein>
<accession>A0A347WME8</accession>
<dbReference type="EMBL" id="CP023434">
    <property type="protein sequence ID" value="AXY26255.1"/>
    <property type="molecule type" value="Genomic_DNA"/>
</dbReference>
<reference evidence="1 2" key="1">
    <citation type="submission" date="2017-09" db="EMBL/GenBank/DDBJ databases">
        <title>Complete genome sequence of Oxytococcus suis strain ZY16052.</title>
        <authorList>
            <person name="Li F."/>
        </authorList>
    </citation>
    <scope>NUCLEOTIDE SEQUENCE [LARGE SCALE GENOMIC DNA]</scope>
    <source>
        <strain evidence="1 2">ZY16052</strain>
    </source>
</reference>
<organism evidence="1 2">
    <name type="scientific">Suicoccus acidiformans</name>
    <dbReference type="NCBI Taxonomy" id="2036206"/>
    <lineage>
        <taxon>Bacteria</taxon>
        <taxon>Bacillati</taxon>
        <taxon>Bacillota</taxon>
        <taxon>Bacilli</taxon>
        <taxon>Lactobacillales</taxon>
        <taxon>Aerococcaceae</taxon>
        <taxon>Suicoccus</taxon>
    </lineage>
</organism>
<evidence type="ECO:0000313" key="2">
    <source>
        <dbReference type="Proteomes" id="UP000263232"/>
    </source>
</evidence>
<dbReference type="KEGG" id="abae:CL176_09750"/>